<sequence>MSTPGWTPAPPCDALVHVPRLSPAEVDAEAVARAP</sequence>
<proteinExistence type="predicted"/>
<keyword evidence="2" id="KW-1185">Reference proteome</keyword>
<evidence type="ECO:0000313" key="2">
    <source>
        <dbReference type="Proteomes" id="UP000575985"/>
    </source>
</evidence>
<comment type="caution">
    <text evidence="1">The sequence shown here is derived from an EMBL/GenBank/DDBJ whole genome shotgun (WGS) entry which is preliminary data.</text>
</comment>
<evidence type="ECO:0000313" key="1">
    <source>
        <dbReference type="EMBL" id="NYI94365.1"/>
    </source>
</evidence>
<protein>
    <submittedName>
        <fullName evidence="1">Uncharacterized protein</fullName>
    </submittedName>
</protein>
<gene>
    <name evidence="1" type="ORF">HNR12_000642</name>
</gene>
<organism evidence="1 2">
    <name type="scientific">Streptomonospora nanhaiensis</name>
    <dbReference type="NCBI Taxonomy" id="1323731"/>
    <lineage>
        <taxon>Bacteria</taxon>
        <taxon>Bacillati</taxon>
        <taxon>Actinomycetota</taxon>
        <taxon>Actinomycetes</taxon>
        <taxon>Streptosporangiales</taxon>
        <taxon>Nocardiopsidaceae</taxon>
        <taxon>Streptomonospora</taxon>
    </lineage>
</organism>
<name>A0A853BI02_9ACTN</name>
<reference evidence="1 2" key="1">
    <citation type="submission" date="2020-07" db="EMBL/GenBank/DDBJ databases">
        <title>Sequencing the genomes of 1000 actinobacteria strains.</title>
        <authorList>
            <person name="Klenk H.-P."/>
        </authorList>
    </citation>
    <scope>NUCLEOTIDE SEQUENCE [LARGE SCALE GENOMIC DNA]</scope>
    <source>
        <strain evidence="1 2">DSM 45927</strain>
    </source>
</reference>
<dbReference type="EMBL" id="JACCFO010000001">
    <property type="protein sequence ID" value="NYI94365.1"/>
    <property type="molecule type" value="Genomic_DNA"/>
</dbReference>
<accession>A0A853BI02</accession>
<dbReference type="Proteomes" id="UP000575985">
    <property type="component" value="Unassembled WGS sequence"/>
</dbReference>
<dbReference type="AlphaFoldDB" id="A0A853BI02"/>